<dbReference type="SUPFAM" id="SSF55753">
    <property type="entry name" value="Actin depolymerizing proteins"/>
    <property type="match status" value="1"/>
</dbReference>
<evidence type="ECO:0000259" key="3">
    <source>
        <dbReference type="PROSITE" id="PS51263"/>
    </source>
</evidence>
<dbReference type="SMART" id="SM00102">
    <property type="entry name" value="ADF"/>
    <property type="match status" value="1"/>
</dbReference>
<dbReference type="CDD" id="cd11286">
    <property type="entry name" value="ADF_cofilin_like"/>
    <property type="match status" value="1"/>
</dbReference>
<dbReference type="Pfam" id="PF00241">
    <property type="entry name" value="Cofilin_ADF"/>
    <property type="match status" value="1"/>
</dbReference>
<evidence type="ECO:0000313" key="4">
    <source>
        <dbReference type="Proteomes" id="UP000695022"/>
    </source>
</evidence>
<dbReference type="PROSITE" id="PS51263">
    <property type="entry name" value="ADF_H"/>
    <property type="match status" value="1"/>
</dbReference>
<sequence length="150" mass="17505">MLASGVAVQDECLRVYEDIKLRRRYKYVVYRMSEDDKVIIVDQLGEPGATYEEFVGHLKEAEVVHDCRYGVFDFDYLIERTGGTSLTQNKLLFFIWCPDSAKIKRKMLYTSSKSAIRKKLQGIHAEIQCTDQSEVGHDYVLEKVRDRERN</sequence>
<proteinExistence type="inferred from homology"/>
<evidence type="ECO:0000256" key="2">
    <source>
        <dbReference type="ARBA" id="ARBA00023203"/>
    </source>
</evidence>
<dbReference type="PANTHER" id="PTHR11913">
    <property type="entry name" value="COFILIN-RELATED"/>
    <property type="match status" value="1"/>
</dbReference>
<evidence type="ECO:0000313" key="5">
    <source>
        <dbReference type="RefSeq" id="XP_014668615.1"/>
    </source>
</evidence>
<feature type="domain" description="ADF-H" evidence="3">
    <location>
        <begin position="3"/>
        <end position="145"/>
    </location>
</feature>
<gene>
    <name evidence="5" type="primary">LOC106809892</name>
</gene>
<comment type="similarity">
    <text evidence="1">Belongs to the actin-binding proteins ADF family.</text>
</comment>
<name>A0ABM1E8U4_PRICU</name>
<reference evidence="5" key="1">
    <citation type="submission" date="2025-08" db="UniProtKB">
        <authorList>
            <consortium name="RefSeq"/>
        </authorList>
    </citation>
    <scope>IDENTIFICATION</scope>
</reference>
<dbReference type="GeneID" id="106809892"/>
<keyword evidence="4" id="KW-1185">Reference proteome</keyword>
<dbReference type="InterPro" id="IPR002108">
    <property type="entry name" value="ADF-H"/>
</dbReference>
<organism evidence="4 5">
    <name type="scientific">Priapulus caudatus</name>
    <name type="common">Priapulid worm</name>
    <dbReference type="NCBI Taxonomy" id="37621"/>
    <lineage>
        <taxon>Eukaryota</taxon>
        <taxon>Metazoa</taxon>
        <taxon>Ecdysozoa</taxon>
        <taxon>Scalidophora</taxon>
        <taxon>Priapulida</taxon>
        <taxon>Priapulimorpha</taxon>
        <taxon>Priapulimorphida</taxon>
        <taxon>Priapulidae</taxon>
        <taxon>Priapulus</taxon>
    </lineage>
</organism>
<protein>
    <submittedName>
        <fullName evidence="5">Actophorin-like isoform X1</fullName>
    </submittedName>
</protein>
<evidence type="ECO:0000256" key="1">
    <source>
        <dbReference type="ARBA" id="ARBA00006844"/>
    </source>
</evidence>
<dbReference type="Gene3D" id="3.40.20.10">
    <property type="entry name" value="Severin"/>
    <property type="match status" value="1"/>
</dbReference>
<dbReference type="InterPro" id="IPR029006">
    <property type="entry name" value="ADF-H/Gelsolin-like_dom_sf"/>
</dbReference>
<keyword evidence="2" id="KW-0009">Actin-binding</keyword>
<dbReference type="RefSeq" id="XP_014668615.1">
    <property type="nucleotide sequence ID" value="XM_014813129.1"/>
</dbReference>
<dbReference type="Proteomes" id="UP000695022">
    <property type="component" value="Unplaced"/>
</dbReference>
<accession>A0ABM1E8U4</accession>
<dbReference type="InterPro" id="IPR017904">
    <property type="entry name" value="ADF/Cofilin"/>
</dbReference>